<dbReference type="GO" id="GO:0003700">
    <property type="term" value="F:DNA-binding transcription factor activity"/>
    <property type="evidence" value="ECO:0007669"/>
    <property type="project" value="InterPro"/>
</dbReference>
<feature type="domain" description="HTH araC/xylS-type" evidence="5">
    <location>
        <begin position="227"/>
        <end position="325"/>
    </location>
</feature>
<dbReference type="GO" id="GO:0043565">
    <property type="term" value="F:sequence-specific DNA binding"/>
    <property type="evidence" value="ECO:0007669"/>
    <property type="project" value="InterPro"/>
</dbReference>
<reference evidence="6" key="1">
    <citation type="journal article" date="2014" name="Int. J. Syst. Evol. Microbiol.">
        <title>Complete genome sequence of Corynebacterium casei LMG S-19264T (=DSM 44701T), isolated from a smear-ripened cheese.</title>
        <authorList>
            <consortium name="US DOE Joint Genome Institute (JGI-PGF)"/>
            <person name="Walter F."/>
            <person name="Albersmeier A."/>
            <person name="Kalinowski J."/>
            <person name="Ruckert C."/>
        </authorList>
    </citation>
    <scope>NUCLEOTIDE SEQUENCE</scope>
    <source>
        <strain evidence="6">VKM B-2347</strain>
    </source>
</reference>
<dbReference type="PROSITE" id="PS01124">
    <property type="entry name" value="HTH_ARAC_FAMILY_2"/>
    <property type="match status" value="1"/>
</dbReference>
<reference evidence="6" key="2">
    <citation type="submission" date="2023-01" db="EMBL/GenBank/DDBJ databases">
        <authorList>
            <person name="Sun Q."/>
            <person name="Evtushenko L."/>
        </authorList>
    </citation>
    <scope>NUCLEOTIDE SEQUENCE</scope>
    <source>
        <strain evidence="6">VKM B-2347</strain>
    </source>
</reference>
<keyword evidence="2" id="KW-0238">DNA-binding</keyword>
<evidence type="ECO:0000256" key="1">
    <source>
        <dbReference type="ARBA" id="ARBA00023015"/>
    </source>
</evidence>
<dbReference type="InterPro" id="IPR018060">
    <property type="entry name" value="HTH_AraC"/>
</dbReference>
<dbReference type="InterPro" id="IPR009057">
    <property type="entry name" value="Homeodomain-like_sf"/>
</dbReference>
<dbReference type="PANTHER" id="PTHR43130:SF3">
    <property type="entry name" value="HTH-TYPE TRANSCRIPTIONAL REGULATOR RV1931C"/>
    <property type="match status" value="1"/>
</dbReference>
<dbReference type="InterPro" id="IPR018062">
    <property type="entry name" value="HTH_AraC-typ_CS"/>
</dbReference>
<name>A0A9W6MUR7_9HYPH</name>
<dbReference type="CDD" id="cd03136">
    <property type="entry name" value="GATase1_AraC_ArgR_like"/>
    <property type="match status" value="1"/>
</dbReference>
<dbReference type="Pfam" id="PF12833">
    <property type="entry name" value="HTH_18"/>
    <property type="match status" value="1"/>
</dbReference>
<keyword evidence="7" id="KW-1185">Reference proteome</keyword>
<evidence type="ECO:0000256" key="4">
    <source>
        <dbReference type="SAM" id="MobiDB-lite"/>
    </source>
</evidence>
<dbReference type="SMART" id="SM00342">
    <property type="entry name" value="HTH_ARAC"/>
    <property type="match status" value="1"/>
</dbReference>
<dbReference type="SUPFAM" id="SSF46689">
    <property type="entry name" value="Homeodomain-like"/>
    <property type="match status" value="2"/>
</dbReference>
<dbReference type="InterPro" id="IPR052158">
    <property type="entry name" value="INH-QAR"/>
</dbReference>
<sequence>MDATTAANRSVPERPMTIGFMLVERFSMIAFASAIEPLRLANREAGRELYAVSIYSETGGPCAASNGVAVGVERSFAQAPDLDMALVCGGIDVHRIDHGALTTVLRRLASRGRALGALCTGPYVLARAGLLDGYRATIHWENIPSLASEHPETEVESELFEIDRDRLTCGGGFAAADMMLALISRDHGNALASEVAEQLLHPRIREAGERQRMDLRMRLGVSHPKLLKVVALMEKTIEDPLSSQELADSVRLSTRQLERLFFKYLGQSPAKHYLRIRLERARTLIRQTSMPILSVALECGFSSASHFSRAYLDGFGKPPSAERKAPVPQAAARAAE</sequence>
<feature type="region of interest" description="Disordered" evidence="4">
    <location>
        <begin position="317"/>
        <end position="336"/>
    </location>
</feature>
<dbReference type="Proteomes" id="UP001143372">
    <property type="component" value="Unassembled WGS sequence"/>
</dbReference>
<evidence type="ECO:0000259" key="5">
    <source>
        <dbReference type="PROSITE" id="PS01124"/>
    </source>
</evidence>
<dbReference type="PROSITE" id="PS00041">
    <property type="entry name" value="HTH_ARAC_FAMILY_1"/>
    <property type="match status" value="1"/>
</dbReference>
<dbReference type="EMBL" id="BSFI01000002">
    <property type="protein sequence ID" value="GLK66970.1"/>
    <property type="molecule type" value="Genomic_DNA"/>
</dbReference>
<gene>
    <name evidence="6" type="ORF">GCM10008179_06080</name>
</gene>
<comment type="caution">
    <text evidence="6">The sequence shown here is derived from an EMBL/GenBank/DDBJ whole genome shotgun (WGS) entry which is preliminary data.</text>
</comment>
<keyword evidence="3" id="KW-0804">Transcription</keyword>
<proteinExistence type="predicted"/>
<dbReference type="SUPFAM" id="SSF52317">
    <property type="entry name" value="Class I glutamine amidotransferase-like"/>
    <property type="match status" value="1"/>
</dbReference>
<evidence type="ECO:0000256" key="3">
    <source>
        <dbReference type="ARBA" id="ARBA00023163"/>
    </source>
</evidence>
<dbReference type="InterPro" id="IPR029062">
    <property type="entry name" value="Class_I_gatase-like"/>
</dbReference>
<accession>A0A9W6MUR7</accession>
<organism evidence="6 7">
    <name type="scientific">Hansschlegelia plantiphila</name>
    <dbReference type="NCBI Taxonomy" id="374655"/>
    <lineage>
        <taxon>Bacteria</taxon>
        <taxon>Pseudomonadati</taxon>
        <taxon>Pseudomonadota</taxon>
        <taxon>Alphaproteobacteria</taxon>
        <taxon>Hyphomicrobiales</taxon>
        <taxon>Methylopilaceae</taxon>
        <taxon>Hansschlegelia</taxon>
    </lineage>
</organism>
<dbReference type="Gene3D" id="3.40.50.880">
    <property type="match status" value="1"/>
</dbReference>
<keyword evidence="1" id="KW-0805">Transcription regulation</keyword>
<dbReference type="InterPro" id="IPR002818">
    <property type="entry name" value="DJ-1/PfpI"/>
</dbReference>
<dbReference type="PANTHER" id="PTHR43130">
    <property type="entry name" value="ARAC-FAMILY TRANSCRIPTIONAL REGULATOR"/>
    <property type="match status" value="1"/>
</dbReference>
<evidence type="ECO:0000256" key="2">
    <source>
        <dbReference type="ARBA" id="ARBA00023125"/>
    </source>
</evidence>
<dbReference type="AlphaFoldDB" id="A0A9W6MUR7"/>
<dbReference type="Pfam" id="PF01965">
    <property type="entry name" value="DJ-1_PfpI"/>
    <property type="match status" value="1"/>
</dbReference>
<protein>
    <submittedName>
        <fullName evidence="6">AraC family transcriptional regulator</fullName>
    </submittedName>
</protein>
<dbReference type="Gene3D" id="1.10.10.60">
    <property type="entry name" value="Homeodomain-like"/>
    <property type="match status" value="1"/>
</dbReference>
<evidence type="ECO:0000313" key="7">
    <source>
        <dbReference type="Proteomes" id="UP001143372"/>
    </source>
</evidence>
<evidence type="ECO:0000313" key="6">
    <source>
        <dbReference type="EMBL" id="GLK66970.1"/>
    </source>
</evidence>